<dbReference type="InterPro" id="IPR047967">
    <property type="entry name" value="PolX_PHP"/>
</dbReference>
<reference evidence="2 3" key="1">
    <citation type="submission" date="2019-07" db="EMBL/GenBank/DDBJ databases">
        <title>Whole genome shotgun sequence of Cellulomonas persica NBRC 101101.</title>
        <authorList>
            <person name="Hosoyama A."/>
            <person name="Uohara A."/>
            <person name="Ohji S."/>
            <person name="Ichikawa N."/>
        </authorList>
    </citation>
    <scope>NUCLEOTIDE SEQUENCE [LARGE SCALE GENOMIC DNA]</scope>
    <source>
        <strain evidence="2 3">NBRC 101101</strain>
    </source>
</reference>
<dbReference type="InterPro" id="IPR027421">
    <property type="entry name" value="DNA_pol_lamdba_lyase_dom_sf"/>
</dbReference>
<dbReference type="InterPro" id="IPR016195">
    <property type="entry name" value="Pol/histidinol_Pase-like"/>
</dbReference>
<accession>A0A510UUP0</accession>
<keyword evidence="3" id="KW-1185">Reference proteome</keyword>
<name>A0A510UUP0_9CELL</name>
<dbReference type="Gene3D" id="3.20.20.140">
    <property type="entry name" value="Metal-dependent hydrolases"/>
    <property type="match status" value="1"/>
</dbReference>
<evidence type="ECO:0000313" key="3">
    <source>
        <dbReference type="Proteomes" id="UP000321386"/>
    </source>
</evidence>
<comment type="caution">
    <text evidence="2">The sequence shown here is derived from an EMBL/GenBank/DDBJ whole genome shotgun (WGS) entry which is preliminary data.</text>
</comment>
<dbReference type="Gene3D" id="1.10.150.110">
    <property type="entry name" value="DNA polymerase beta, N-terminal domain-like"/>
    <property type="match status" value="1"/>
</dbReference>
<dbReference type="Pfam" id="PF02811">
    <property type="entry name" value="PHP"/>
    <property type="match status" value="1"/>
</dbReference>
<dbReference type="SUPFAM" id="SSF89550">
    <property type="entry name" value="PHP domain-like"/>
    <property type="match status" value="1"/>
</dbReference>
<organism evidence="2 3">
    <name type="scientific">Cellulomonas persica</name>
    <dbReference type="NCBI Taxonomy" id="76861"/>
    <lineage>
        <taxon>Bacteria</taxon>
        <taxon>Bacillati</taxon>
        <taxon>Actinomycetota</taxon>
        <taxon>Actinomycetes</taxon>
        <taxon>Micrococcales</taxon>
        <taxon>Cellulomonadaceae</taxon>
        <taxon>Cellulomonas</taxon>
    </lineage>
</organism>
<dbReference type="CDD" id="cd07436">
    <property type="entry name" value="PHP_PolX"/>
    <property type="match status" value="1"/>
</dbReference>
<dbReference type="EMBL" id="BJUA01000002">
    <property type="protein sequence ID" value="GEK16900.1"/>
    <property type="molecule type" value="Genomic_DNA"/>
</dbReference>
<dbReference type="InterPro" id="IPR050243">
    <property type="entry name" value="PHP_phosphatase"/>
</dbReference>
<dbReference type="PANTHER" id="PTHR36928">
    <property type="entry name" value="PHOSPHATASE YCDX-RELATED"/>
    <property type="match status" value="1"/>
</dbReference>
<evidence type="ECO:0000259" key="1">
    <source>
        <dbReference type="SMART" id="SM00481"/>
    </source>
</evidence>
<evidence type="ECO:0000313" key="2">
    <source>
        <dbReference type="EMBL" id="GEK16900.1"/>
    </source>
</evidence>
<gene>
    <name evidence="2" type="ORF">CPE01_06330</name>
</gene>
<protein>
    <submittedName>
        <fullName evidence="2">PHP domain-containing protein</fullName>
    </submittedName>
</protein>
<dbReference type="PANTHER" id="PTHR36928:SF1">
    <property type="entry name" value="PHOSPHATASE YCDX-RELATED"/>
    <property type="match status" value="1"/>
</dbReference>
<dbReference type="FunFam" id="3.20.20.140:FF:000047">
    <property type="entry name" value="PHP domain-containing protein"/>
    <property type="match status" value="1"/>
</dbReference>
<dbReference type="Proteomes" id="UP000321386">
    <property type="component" value="Unassembled WGS sequence"/>
</dbReference>
<dbReference type="NCBIfam" id="NF005928">
    <property type="entry name" value="PRK07945.1"/>
    <property type="match status" value="1"/>
</dbReference>
<dbReference type="SMART" id="SM00481">
    <property type="entry name" value="POLIIIAc"/>
    <property type="match status" value="1"/>
</dbReference>
<dbReference type="InterPro" id="IPR003141">
    <property type="entry name" value="Pol/His_phosphatase_N"/>
</dbReference>
<sequence>MSAAARGGVSDATRRDEAVATLRRIAFLLERAQATSYRSEAFRTAAHVVEQQPPARVATLVATGGLTELASVGARTAGVVELVWRGKPVPYLLELEDALVGAVAEQEKAAGDDVERARELHAALRGDLHAHSEASDGGASIQEMLLAALEIGHEYQAITDHSPRLTVANGLSAARLRAQLQQVAALNVAVAPFRVLTGIEVDILDDGTLDQDPTLLDELDVVVASVHSKLAMDRAAMTRRMLTAVRDPRTDVLGHCTGRRVLGRRRAQSEFDARAVFSACAERGVAVEINCRPDRLDPPHDLLALAAELGCDFAIDTDAHAPGQLDWQLTGCVRAARHGIEATRVINTWPVERLLERTHA</sequence>
<dbReference type="GO" id="GO:0008270">
    <property type="term" value="F:zinc ion binding"/>
    <property type="evidence" value="ECO:0007669"/>
    <property type="project" value="TreeGrafter"/>
</dbReference>
<dbReference type="GO" id="GO:0042578">
    <property type="term" value="F:phosphoric ester hydrolase activity"/>
    <property type="evidence" value="ECO:0007669"/>
    <property type="project" value="TreeGrafter"/>
</dbReference>
<dbReference type="GO" id="GO:0005829">
    <property type="term" value="C:cytosol"/>
    <property type="evidence" value="ECO:0007669"/>
    <property type="project" value="TreeGrafter"/>
</dbReference>
<dbReference type="AlphaFoldDB" id="A0A510UUP0"/>
<feature type="domain" description="Polymerase/histidinol phosphatase N-terminal" evidence="1">
    <location>
        <begin position="126"/>
        <end position="205"/>
    </location>
</feature>
<dbReference type="SUPFAM" id="SSF47802">
    <property type="entry name" value="DNA polymerase beta, N-terminal domain-like"/>
    <property type="match status" value="1"/>
</dbReference>
<dbReference type="InterPro" id="IPR004013">
    <property type="entry name" value="PHP_dom"/>
</dbReference>
<proteinExistence type="predicted"/>